<gene>
    <name evidence="2" type="ORF">COEU31_26400</name>
</gene>
<dbReference type="RefSeq" id="WP_022216207.1">
    <property type="nucleotide sequence ID" value="NZ_BLYL01000021.1"/>
</dbReference>
<evidence type="ECO:0000313" key="2">
    <source>
        <dbReference type="EMBL" id="GFO95594.1"/>
    </source>
</evidence>
<dbReference type="Proteomes" id="UP000660047">
    <property type="component" value="Unassembled WGS sequence"/>
</dbReference>
<dbReference type="AlphaFoldDB" id="A0AAI9K6L7"/>
<sequence length="157" mass="16710">MNKKLRRLLAICCMIFICLSTINVPTVKAAEEDTSDDSLTFVEVIEEMPTQPSLSRATKTKTASKTVYCNDSNGNVLWSLQIVATFSYTGSSSKCTSAKAAATSNSSYWKTSMSSCTRSGNKATATAVGKKYSSKGVLLQTVNKSVTISCSANGTIS</sequence>
<reference evidence="2" key="1">
    <citation type="submission" date="2020-06" db="EMBL/GenBank/DDBJ databases">
        <title>Characterization of fructooligosaccharide metabolism and fructooligosaccharide-degrading enzymes in human commensal butyrate producers.</title>
        <authorList>
            <person name="Tanno H."/>
            <person name="Fujii T."/>
            <person name="Hirano K."/>
            <person name="Maeno S."/>
            <person name="Tonozuka T."/>
            <person name="Sakamoto M."/>
            <person name="Ohkuma M."/>
            <person name="Tochio T."/>
            <person name="Endo A."/>
        </authorList>
    </citation>
    <scope>NUCLEOTIDE SEQUENCE</scope>
    <source>
        <strain evidence="2">JCM 31265</strain>
    </source>
</reference>
<protein>
    <recommendedName>
        <fullName evidence="4">Ig-like domain-containing protein</fullName>
    </recommendedName>
</protein>
<proteinExistence type="predicted"/>
<feature type="signal peptide" evidence="1">
    <location>
        <begin position="1"/>
        <end position="29"/>
    </location>
</feature>
<evidence type="ECO:0000313" key="3">
    <source>
        <dbReference type="Proteomes" id="UP000660047"/>
    </source>
</evidence>
<evidence type="ECO:0000256" key="1">
    <source>
        <dbReference type="SAM" id="SignalP"/>
    </source>
</evidence>
<name>A0AAI9K6L7_9FIRM</name>
<dbReference type="EMBL" id="BLYL01000021">
    <property type="protein sequence ID" value="GFO95594.1"/>
    <property type="molecule type" value="Genomic_DNA"/>
</dbReference>
<accession>A0AAI9K6L7</accession>
<feature type="chain" id="PRO_5042595940" description="Ig-like domain-containing protein" evidence="1">
    <location>
        <begin position="30"/>
        <end position="157"/>
    </location>
</feature>
<keyword evidence="1" id="KW-0732">Signal</keyword>
<evidence type="ECO:0008006" key="4">
    <source>
        <dbReference type="Google" id="ProtNLM"/>
    </source>
</evidence>
<organism evidence="2 3">
    <name type="scientific">Coprococcus eutactus</name>
    <dbReference type="NCBI Taxonomy" id="33043"/>
    <lineage>
        <taxon>Bacteria</taxon>
        <taxon>Bacillati</taxon>
        <taxon>Bacillota</taxon>
        <taxon>Clostridia</taxon>
        <taxon>Lachnospirales</taxon>
        <taxon>Lachnospiraceae</taxon>
        <taxon>Coprococcus</taxon>
    </lineage>
</organism>
<comment type="caution">
    <text evidence="2">The sequence shown here is derived from an EMBL/GenBank/DDBJ whole genome shotgun (WGS) entry which is preliminary data.</text>
</comment>